<dbReference type="PROSITE" id="PS50929">
    <property type="entry name" value="ABC_TM1F"/>
    <property type="match status" value="1"/>
</dbReference>
<dbReference type="Pfam" id="PF00664">
    <property type="entry name" value="ABC_membrane"/>
    <property type="match status" value="1"/>
</dbReference>
<dbReference type="GO" id="GO:0140359">
    <property type="term" value="F:ABC-type transporter activity"/>
    <property type="evidence" value="ECO:0007669"/>
    <property type="project" value="InterPro"/>
</dbReference>
<feature type="domain" description="ABC transmembrane type-1" evidence="7">
    <location>
        <begin position="1"/>
        <end position="242"/>
    </location>
</feature>
<evidence type="ECO:0000256" key="5">
    <source>
        <dbReference type="SAM" id="Phobius"/>
    </source>
</evidence>
<dbReference type="KEGG" id="eiv:EIN_294120"/>
<feature type="signal peptide" evidence="6">
    <location>
        <begin position="1"/>
        <end position="20"/>
    </location>
</feature>
<dbReference type="InterPro" id="IPR036640">
    <property type="entry name" value="ABC1_TM_sf"/>
</dbReference>
<dbReference type="OrthoDB" id="6500128at2759"/>
<reference evidence="8 9" key="1">
    <citation type="submission" date="2012-10" db="EMBL/GenBank/DDBJ databases">
        <authorList>
            <person name="Zafar N."/>
            <person name="Inman J."/>
            <person name="Hall N."/>
            <person name="Lorenzi H."/>
            <person name="Caler E."/>
        </authorList>
    </citation>
    <scope>NUCLEOTIDE SEQUENCE [LARGE SCALE GENOMIC DNA]</scope>
    <source>
        <strain evidence="8 9">IP1</strain>
    </source>
</reference>
<dbReference type="InterPro" id="IPR039421">
    <property type="entry name" value="Type_1_exporter"/>
</dbReference>
<evidence type="ECO:0000313" key="8">
    <source>
        <dbReference type="EMBL" id="ELP90962.1"/>
    </source>
</evidence>
<keyword evidence="3 5" id="KW-1133">Transmembrane helix</keyword>
<dbReference type="SUPFAM" id="SSF90123">
    <property type="entry name" value="ABC transporter transmembrane region"/>
    <property type="match status" value="1"/>
</dbReference>
<dbReference type="InterPro" id="IPR011527">
    <property type="entry name" value="ABC1_TM_dom"/>
</dbReference>
<sequence>MLFTIDTLVFLLQITPTTTSDSHILHEFYNKVVELFCFSFWISVTVYFYDGLLLSSKEKLNIHLKKKLYSKLLQQNVEYFDRKENSLGSVMNKLNSETKNTLGVTGDNLGVLFKIISEIICGVVLVLFYYWQLGLCIIAIFPVLLFFLFWNGYLNSEQSSPAIKAYEKSGNTLIEAIEAIKTVQSLGKENFFGMKYAESLENPRKGIFKWGFLLGIFEGINVFIYKTLGSFTFYVGFKFVRKSFVYDTNVSVFMKQLMDKYVLMQKGTYPFINACTTCINHTEVIPEMGRSLTSAKSVFDIIDRQLTIIEMSDLQKTENIDDTQKEQNNAKNLKNKEINNNKKGIKKFKFETKIEGNL</sequence>
<evidence type="ECO:0000256" key="6">
    <source>
        <dbReference type="SAM" id="SignalP"/>
    </source>
</evidence>
<accession>L7FN38</accession>
<dbReference type="Proteomes" id="UP000014680">
    <property type="component" value="Unassembled WGS sequence"/>
</dbReference>
<evidence type="ECO:0000259" key="7">
    <source>
        <dbReference type="PROSITE" id="PS50929"/>
    </source>
</evidence>
<protein>
    <submittedName>
        <fullName evidence="8">Multidrug resistance protein, putative</fullName>
    </submittedName>
</protein>
<dbReference type="PANTHER" id="PTHR24221:SF503">
    <property type="entry name" value="MITOCHONDRIAL POTASSIUM CHANNEL ATP-BINDING SUBUNIT"/>
    <property type="match status" value="1"/>
</dbReference>
<keyword evidence="6" id="KW-0732">Signal</keyword>
<dbReference type="PANTHER" id="PTHR24221">
    <property type="entry name" value="ATP-BINDING CASSETTE SUB-FAMILY B"/>
    <property type="match status" value="1"/>
</dbReference>
<evidence type="ECO:0000256" key="4">
    <source>
        <dbReference type="ARBA" id="ARBA00023136"/>
    </source>
</evidence>
<evidence type="ECO:0000313" key="9">
    <source>
        <dbReference type="Proteomes" id="UP000014680"/>
    </source>
</evidence>
<keyword evidence="9" id="KW-1185">Reference proteome</keyword>
<evidence type="ECO:0000256" key="2">
    <source>
        <dbReference type="ARBA" id="ARBA00022692"/>
    </source>
</evidence>
<keyword evidence="4 5" id="KW-0472">Membrane</keyword>
<dbReference type="GO" id="GO:0005524">
    <property type="term" value="F:ATP binding"/>
    <property type="evidence" value="ECO:0007669"/>
    <property type="project" value="InterPro"/>
</dbReference>
<dbReference type="GeneID" id="14889947"/>
<name>L7FN38_ENTIV</name>
<dbReference type="RefSeq" id="XP_004257733.1">
    <property type="nucleotide sequence ID" value="XM_004257685.1"/>
</dbReference>
<dbReference type="VEuPathDB" id="AmoebaDB:EIN_294120"/>
<evidence type="ECO:0000256" key="3">
    <source>
        <dbReference type="ARBA" id="ARBA00022989"/>
    </source>
</evidence>
<dbReference type="EMBL" id="KB206482">
    <property type="protein sequence ID" value="ELP90962.1"/>
    <property type="molecule type" value="Genomic_DNA"/>
</dbReference>
<feature type="transmembrane region" description="Helical" evidence="5">
    <location>
        <begin position="28"/>
        <end position="49"/>
    </location>
</feature>
<keyword evidence="2 5" id="KW-0812">Transmembrane</keyword>
<dbReference type="AlphaFoldDB" id="L7FN38"/>
<dbReference type="GO" id="GO:0016020">
    <property type="term" value="C:membrane"/>
    <property type="evidence" value="ECO:0007669"/>
    <property type="project" value="UniProtKB-SubCell"/>
</dbReference>
<proteinExistence type="predicted"/>
<feature type="transmembrane region" description="Helical" evidence="5">
    <location>
        <begin position="137"/>
        <end position="154"/>
    </location>
</feature>
<comment type="subcellular location">
    <subcellularLocation>
        <location evidence="1">Membrane</location>
        <topology evidence="1">Multi-pass membrane protein</topology>
    </subcellularLocation>
</comment>
<evidence type="ECO:0000256" key="1">
    <source>
        <dbReference type="ARBA" id="ARBA00004141"/>
    </source>
</evidence>
<feature type="chain" id="PRO_5003973807" evidence="6">
    <location>
        <begin position="21"/>
        <end position="358"/>
    </location>
</feature>
<gene>
    <name evidence="8" type="ORF">EIN_294120</name>
</gene>
<dbReference type="Gene3D" id="1.20.1560.10">
    <property type="entry name" value="ABC transporter type 1, transmembrane domain"/>
    <property type="match status" value="1"/>
</dbReference>
<feature type="transmembrane region" description="Helical" evidence="5">
    <location>
        <begin position="111"/>
        <end position="131"/>
    </location>
</feature>
<organism evidence="8 9">
    <name type="scientific">Entamoeba invadens IP1</name>
    <dbReference type="NCBI Taxonomy" id="370355"/>
    <lineage>
        <taxon>Eukaryota</taxon>
        <taxon>Amoebozoa</taxon>
        <taxon>Evosea</taxon>
        <taxon>Archamoebae</taxon>
        <taxon>Mastigamoebida</taxon>
        <taxon>Entamoebidae</taxon>
        <taxon>Entamoeba</taxon>
    </lineage>
</organism>